<dbReference type="EMBL" id="JBGBPQ010000004">
    <property type="protein sequence ID" value="KAL1525194.1"/>
    <property type="molecule type" value="Genomic_DNA"/>
</dbReference>
<accession>A0AB34JSL2</accession>
<evidence type="ECO:0000313" key="2">
    <source>
        <dbReference type="Proteomes" id="UP001515480"/>
    </source>
</evidence>
<name>A0AB34JSL2_PRYPA</name>
<evidence type="ECO:0008006" key="3">
    <source>
        <dbReference type="Google" id="ProtNLM"/>
    </source>
</evidence>
<organism evidence="1 2">
    <name type="scientific">Prymnesium parvum</name>
    <name type="common">Toxic golden alga</name>
    <dbReference type="NCBI Taxonomy" id="97485"/>
    <lineage>
        <taxon>Eukaryota</taxon>
        <taxon>Haptista</taxon>
        <taxon>Haptophyta</taxon>
        <taxon>Prymnesiophyceae</taxon>
        <taxon>Prymnesiales</taxon>
        <taxon>Prymnesiaceae</taxon>
        <taxon>Prymnesium</taxon>
    </lineage>
</organism>
<sequence>MEVKFKDTDGDDVIFRVNASGGIDYHVNGKLKVRNLDQLREQKGSIVLHGVAMGPWNAARRTTPEDPAVISKVLNLGREQPESGGARGRAREVSYKDTDGDDIVFRINETSNNIDYYVNGKLKVRDLDALGQRDDSIVLHGTPMGPFSASRRTTPKDPSVIRAVLLLLNSDPAECNTEEERKGLAVGFKDTDGDHIWFKRSADGSISYWVNDKEKVRELTSLEAVGRTLHLRGTPCDGDPRNTGRRVTTPNNSRVIPRVLALRHGNDELLKPLEIDILLLRTDALLKKTSELSLTSDQVNEKYWQKQGSVSGIFRDEDFKAVKLVDISAEDYAVLSYPWNGSIWSDMARVLKTRLRAEFVWIDIFCLNQTKVDKIQTIREAASIYADASEYHFLGARCLNRGWCMYELAAAVSPQLCLSADFGTNCRTYAVEMEFLDKQKREAAKRTGSGSKKVQDILAVLSPRFDECQFSVEADRAIVQKFVEEQYTSLEKFNEQIAKLLTNCASWKDHVASVSNFLQEEGRTGVGSPEVSFVDTDGDSIVFRVNSDGALDYFVNGKKKCSSLSNLSLDRGTLHLVGTPCDKDPRNSGRRVTTPMNFAAAKRVMSLYSHGDANVSTSVMFTDTDNDQIVFSLNGDGKLDYYVNNKPKVTNLTKLQVSGKSITLDGTSCGNWSSARRTTPRNPTSLKHVMELARGVV</sequence>
<dbReference type="AlphaFoldDB" id="A0AB34JSL2"/>
<protein>
    <recommendedName>
        <fullName evidence="3">Heterokaryon incompatibility domain-containing protein</fullName>
    </recommendedName>
</protein>
<keyword evidence="2" id="KW-1185">Reference proteome</keyword>
<dbReference type="Proteomes" id="UP001515480">
    <property type="component" value="Unassembled WGS sequence"/>
</dbReference>
<evidence type="ECO:0000313" key="1">
    <source>
        <dbReference type="EMBL" id="KAL1525194.1"/>
    </source>
</evidence>
<reference evidence="1 2" key="1">
    <citation type="journal article" date="2024" name="Science">
        <title>Giant polyketide synthase enzymes in the biosynthesis of giant marine polyether toxins.</title>
        <authorList>
            <person name="Fallon T.R."/>
            <person name="Shende V.V."/>
            <person name="Wierzbicki I.H."/>
            <person name="Pendleton A.L."/>
            <person name="Watervoot N.F."/>
            <person name="Auber R.P."/>
            <person name="Gonzalez D.J."/>
            <person name="Wisecaver J.H."/>
            <person name="Moore B.S."/>
        </authorList>
    </citation>
    <scope>NUCLEOTIDE SEQUENCE [LARGE SCALE GENOMIC DNA]</scope>
    <source>
        <strain evidence="1 2">12B1</strain>
    </source>
</reference>
<comment type="caution">
    <text evidence="1">The sequence shown here is derived from an EMBL/GenBank/DDBJ whole genome shotgun (WGS) entry which is preliminary data.</text>
</comment>
<gene>
    <name evidence="1" type="ORF">AB1Y20_020064</name>
</gene>
<proteinExistence type="predicted"/>